<dbReference type="RefSeq" id="WP_318106476.1">
    <property type="nucleotide sequence ID" value="NZ_CP137573.1"/>
</dbReference>
<reference evidence="1 2" key="1">
    <citation type="submission" date="2023-10" db="EMBL/GenBank/DDBJ databases">
        <title>The genome sequence of Streptomyces sp. HUAS YS2.</title>
        <authorList>
            <person name="Mo P."/>
        </authorList>
    </citation>
    <scope>NUCLEOTIDE SEQUENCE [LARGE SCALE GENOMIC DNA]</scope>
    <source>
        <strain evidence="1 2">HUAS YS2</strain>
    </source>
</reference>
<evidence type="ECO:0000313" key="2">
    <source>
        <dbReference type="Proteomes" id="UP001301731"/>
    </source>
</evidence>
<protein>
    <submittedName>
        <fullName evidence="1">Uncharacterized protein</fullName>
    </submittedName>
</protein>
<name>A0ABZ0LWZ0_9ACTN</name>
<dbReference type="Proteomes" id="UP001301731">
    <property type="component" value="Chromosome"/>
</dbReference>
<dbReference type="EMBL" id="CP137573">
    <property type="protein sequence ID" value="WOX24022.1"/>
    <property type="molecule type" value="Genomic_DNA"/>
</dbReference>
<proteinExistence type="predicted"/>
<keyword evidence="2" id="KW-1185">Reference proteome</keyword>
<sequence>MTNGRSELDVVAAALAALPPVGYGWTDEMQDLYERFLRDPEVELPQEYRQKFESQRERQRLSSSAHEAWWSLEKHLEAGDLDSAGQAEAADLAERCVRSRFVAHEAVSLLHTLGRPVGEEALLRLVRDPSVDEYDRAWAREWLIKLRREDNRARAREAVEGEEPLLPGVVRDLPVSPHGGGVEWPDDPDLLRRVLEALLPAGRLVPQEPPADWHHDDEGEEVDYSERPEWFDIGLVARDLMPHPTQVTHERTAELRSECELLGLDVSAADFVERQVTRIRAETAAGAFHHLGFLGHRRPDEVTPWAMDLARRYVECDAAAEEALYMLTYMNELPYGREVLARLAADASLRPEIRARAEGALR</sequence>
<gene>
    <name evidence="1" type="ORF">R2D22_22590</name>
</gene>
<evidence type="ECO:0000313" key="1">
    <source>
        <dbReference type="EMBL" id="WOX24022.1"/>
    </source>
</evidence>
<accession>A0ABZ0LWZ0</accession>
<organism evidence="1 2">
    <name type="scientific">Streptomyces solicathayae</name>
    <dbReference type="NCBI Taxonomy" id="3081768"/>
    <lineage>
        <taxon>Bacteria</taxon>
        <taxon>Bacillati</taxon>
        <taxon>Actinomycetota</taxon>
        <taxon>Actinomycetes</taxon>
        <taxon>Kitasatosporales</taxon>
        <taxon>Streptomycetaceae</taxon>
        <taxon>Streptomyces</taxon>
    </lineage>
</organism>